<dbReference type="InParanoid" id="A0A1S0TJC6"/>
<proteinExistence type="predicted"/>
<gene>
    <name evidence="1" type="ORF">LOAG_13530</name>
</gene>
<dbReference type="RefSeq" id="XP_003149084.2">
    <property type="nucleotide sequence ID" value="XM_003149036.2"/>
</dbReference>
<name>A0A1S0TJC6_LOALO</name>
<organism evidence="1">
    <name type="scientific">Loa loa</name>
    <name type="common">Eye worm</name>
    <name type="synonym">Filaria loa</name>
    <dbReference type="NCBI Taxonomy" id="7209"/>
    <lineage>
        <taxon>Eukaryota</taxon>
        <taxon>Metazoa</taxon>
        <taxon>Ecdysozoa</taxon>
        <taxon>Nematoda</taxon>
        <taxon>Chromadorea</taxon>
        <taxon>Rhabditida</taxon>
        <taxon>Spirurina</taxon>
        <taxon>Spiruromorpha</taxon>
        <taxon>Filarioidea</taxon>
        <taxon>Onchocercidae</taxon>
        <taxon>Loa</taxon>
    </lineage>
</organism>
<sequence length="55" mass="6265">MASLVPNVARHSIPQWDFNTMKMHINLNLNVKFVTGPFLTKLDYDDTNDNSTEVA</sequence>
<dbReference type="GeneID" id="9951001"/>
<protein>
    <submittedName>
        <fullName evidence="1">Uncharacterized protein</fullName>
    </submittedName>
</protein>
<dbReference type="KEGG" id="loa:LOAG_13530"/>
<accession>A0A1S0TJC6</accession>
<reference evidence="1" key="1">
    <citation type="submission" date="2012-04" db="EMBL/GenBank/DDBJ databases">
        <title>The Genome Sequence of Loa loa.</title>
        <authorList>
            <consortium name="The Broad Institute Genome Sequencing Platform"/>
            <consortium name="Broad Institute Genome Sequencing Center for Infectious Disease"/>
            <person name="Nutman T.B."/>
            <person name="Fink D.L."/>
            <person name="Russ C."/>
            <person name="Young S."/>
            <person name="Zeng Q."/>
            <person name="Gargeya S."/>
            <person name="Alvarado L."/>
            <person name="Berlin A."/>
            <person name="Chapman S.B."/>
            <person name="Chen Z."/>
            <person name="Freedman E."/>
            <person name="Gellesch M."/>
            <person name="Goldberg J."/>
            <person name="Griggs A."/>
            <person name="Gujja S."/>
            <person name="Heilman E.R."/>
            <person name="Heiman D."/>
            <person name="Howarth C."/>
            <person name="Mehta T."/>
            <person name="Neiman D."/>
            <person name="Pearson M."/>
            <person name="Roberts A."/>
            <person name="Saif S."/>
            <person name="Shea T."/>
            <person name="Shenoy N."/>
            <person name="Sisk P."/>
            <person name="Stolte C."/>
            <person name="Sykes S."/>
            <person name="White J."/>
            <person name="Yandava C."/>
            <person name="Haas B."/>
            <person name="Henn M.R."/>
            <person name="Nusbaum C."/>
            <person name="Birren B."/>
        </authorList>
    </citation>
    <scope>NUCLEOTIDE SEQUENCE [LARGE SCALE GENOMIC DNA]</scope>
</reference>
<dbReference type="CTD" id="9951001"/>
<dbReference type="EMBL" id="JH712740">
    <property type="protein sequence ID" value="EFO14985.2"/>
    <property type="molecule type" value="Genomic_DNA"/>
</dbReference>
<evidence type="ECO:0000313" key="1">
    <source>
        <dbReference type="EMBL" id="EFO14985.2"/>
    </source>
</evidence>
<feature type="non-terminal residue" evidence="1">
    <location>
        <position position="55"/>
    </location>
</feature>
<dbReference type="AlphaFoldDB" id="A0A1S0TJC6"/>